<keyword evidence="2" id="KW-0812">Transmembrane</keyword>
<organism evidence="3 4">
    <name type="scientific">Aliarcobacter butzleri</name>
    <dbReference type="NCBI Taxonomy" id="28197"/>
    <lineage>
        <taxon>Bacteria</taxon>
        <taxon>Pseudomonadati</taxon>
        <taxon>Campylobacterota</taxon>
        <taxon>Epsilonproteobacteria</taxon>
        <taxon>Campylobacterales</taxon>
        <taxon>Arcobacteraceae</taxon>
        <taxon>Aliarcobacter</taxon>
    </lineage>
</organism>
<keyword evidence="1" id="KW-0175">Coiled coil</keyword>
<gene>
    <name evidence="3" type="ORF">PT520_11395</name>
</gene>
<evidence type="ECO:0000313" key="4">
    <source>
        <dbReference type="Proteomes" id="UP001237843"/>
    </source>
</evidence>
<feature type="transmembrane region" description="Helical" evidence="2">
    <location>
        <begin position="321"/>
        <end position="343"/>
    </location>
</feature>
<protein>
    <submittedName>
        <fullName evidence="3">Uncharacterized protein</fullName>
    </submittedName>
</protein>
<evidence type="ECO:0000256" key="1">
    <source>
        <dbReference type="SAM" id="Coils"/>
    </source>
</evidence>
<dbReference type="AlphaFoldDB" id="A0AAW6VQM8"/>
<reference evidence="3" key="2">
    <citation type="submission" date="2023-02" db="EMBL/GenBank/DDBJ databases">
        <authorList>
            <person name="Concha-Toloza M."/>
            <person name="Lopez-Cantillo M."/>
            <person name="Molina-Mora J."/>
            <person name="Collado L."/>
        </authorList>
    </citation>
    <scope>NUCLEOTIDE SEQUENCE</scope>
    <source>
        <strain evidence="3">FR1p273A</strain>
    </source>
</reference>
<reference evidence="3" key="1">
    <citation type="journal article" date="2023" name="Antibiotics">
        <title>Genomic Characterization of Antibiotic-Resistant Campylobacterales Isolated from Chilean Poultry Meat.</title>
        <authorList>
            <person name="Concha-Toloza M."/>
            <person name="Lopez-Cantillo M."/>
            <person name="Molina-Mora J.A."/>
            <person name="Collado L."/>
        </authorList>
    </citation>
    <scope>NUCLEOTIDE SEQUENCE</scope>
    <source>
        <strain evidence="3">FR1p273A</strain>
    </source>
</reference>
<dbReference type="RefSeq" id="WP_284075114.1">
    <property type="nucleotide sequence ID" value="NZ_JAQTJH010000018.1"/>
</dbReference>
<keyword evidence="2" id="KW-0472">Membrane</keyword>
<proteinExistence type="predicted"/>
<evidence type="ECO:0000256" key="2">
    <source>
        <dbReference type="SAM" id="Phobius"/>
    </source>
</evidence>
<sequence>MKNINIWIKENVDSIGNYVYIVDHPDEKKRLPEKKLNNVIKAFKCEDFYKNILAIQDGTLLGSSTEGLVFTGEKMIHHEHGEFKYSEIKSVKFIKDDDSVVIIKNRQKYKFQYLFGIDNKKFADFLNKIITEFDADNFKEEDQLKALVEMPEELKIAYLKTIINMTYIDDKNIDEKELAEIFLLMTRIELEKTSRFQVRAYITDISDENMNSLESLLKIIKENSEASHYQSIIISLVKDLINTYISSKVNYEKGSNKKISEVIDECLKNFNFINDNFELFNLSKEQINISIEAIKTDYANLKEDRDDTQIEKSLKELSAKAAAAGTPLAAIYISGSVVGMSAAGITSGLATLGMGMGMTGGIAVVAIIGVLSYKGVKHLTGANELDKYKTRELMLHEILKQTQKTISLIIDDVNYVVRKLNDTLINHSEQSEKIKKLSNMVAQFQSALKSVDAKNNQYQNFANRLECPRILDESRLKSLTNEPTKKVLYSFIIENYDEKTLQLKENIETEKLDKMGEIFKALGYFEIENILVGKVKGIFG</sequence>
<name>A0AAW6VQM8_9BACT</name>
<comment type="caution">
    <text evidence="3">The sequence shown here is derived from an EMBL/GenBank/DDBJ whole genome shotgun (WGS) entry which is preliminary data.</text>
</comment>
<feature type="coiled-coil region" evidence="1">
    <location>
        <begin position="284"/>
        <end position="311"/>
    </location>
</feature>
<dbReference type="EMBL" id="JAQTJH010000018">
    <property type="protein sequence ID" value="MDK2063120.1"/>
    <property type="molecule type" value="Genomic_DNA"/>
</dbReference>
<accession>A0AAW6VQM8</accession>
<dbReference type="Proteomes" id="UP001237843">
    <property type="component" value="Unassembled WGS sequence"/>
</dbReference>
<keyword evidence="2" id="KW-1133">Transmembrane helix</keyword>
<feature type="transmembrane region" description="Helical" evidence="2">
    <location>
        <begin position="349"/>
        <end position="371"/>
    </location>
</feature>
<evidence type="ECO:0000313" key="3">
    <source>
        <dbReference type="EMBL" id="MDK2063120.1"/>
    </source>
</evidence>